<gene>
    <name evidence="1" type="ORF">MtrunA17_Chr2g0276991</name>
</gene>
<reference evidence="2" key="1">
    <citation type="journal article" date="2018" name="Nat. Plants">
        <title>Whole-genome landscape of Medicago truncatula symbiotic genes.</title>
        <authorList>
            <person name="Pecrix Y."/>
            <person name="Staton S.E."/>
            <person name="Sallet E."/>
            <person name="Lelandais-Briere C."/>
            <person name="Moreau S."/>
            <person name="Carrere S."/>
            <person name="Blein T."/>
            <person name="Jardinaud M.F."/>
            <person name="Latrasse D."/>
            <person name="Zouine M."/>
            <person name="Zahm M."/>
            <person name="Kreplak J."/>
            <person name="Mayjonade B."/>
            <person name="Satge C."/>
            <person name="Perez M."/>
            <person name="Cauet S."/>
            <person name="Marande W."/>
            <person name="Chantry-Darmon C."/>
            <person name="Lopez-Roques C."/>
            <person name="Bouchez O."/>
            <person name="Berard A."/>
            <person name="Debelle F."/>
            <person name="Munos S."/>
            <person name="Bendahmane A."/>
            <person name="Berges H."/>
            <person name="Niebel A."/>
            <person name="Buitink J."/>
            <person name="Frugier F."/>
            <person name="Benhamed M."/>
            <person name="Crespi M."/>
            <person name="Gouzy J."/>
            <person name="Gamas P."/>
        </authorList>
    </citation>
    <scope>NUCLEOTIDE SEQUENCE [LARGE SCALE GENOMIC DNA]</scope>
    <source>
        <strain evidence="2">cv. Jemalong A17</strain>
    </source>
</reference>
<proteinExistence type="predicted"/>
<evidence type="ECO:0000313" key="1">
    <source>
        <dbReference type="EMBL" id="RHN71449.1"/>
    </source>
</evidence>
<dbReference type="Gramene" id="rna7053">
    <property type="protein sequence ID" value="RHN71449.1"/>
    <property type="gene ID" value="gene7053"/>
</dbReference>
<comment type="caution">
    <text evidence="1">The sequence shown here is derived from an EMBL/GenBank/DDBJ whole genome shotgun (WGS) entry which is preliminary data.</text>
</comment>
<protein>
    <submittedName>
        <fullName evidence="1">Uncharacterized protein</fullName>
    </submittedName>
</protein>
<organism evidence="1 2">
    <name type="scientific">Medicago truncatula</name>
    <name type="common">Barrel medic</name>
    <name type="synonym">Medicago tribuloides</name>
    <dbReference type="NCBI Taxonomy" id="3880"/>
    <lineage>
        <taxon>Eukaryota</taxon>
        <taxon>Viridiplantae</taxon>
        <taxon>Streptophyta</taxon>
        <taxon>Embryophyta</taxon>
        <taxon>Tracheophyta</taxon>
        <taxon>Spermatophyta</taxon>
        <taxon>Magnoliopsida</taxon>
        <taxon>eudicotyledons</taxon>
        <taxon>Gunneridae</taxon>
        <taxon>Pentapetalae</taxon>
        <taxon>rosids</taxon>
        <taxon>fabids</taxon>
        <taxon>Fabales</taxon>
        <taxon>Fabaceae</taxon>
        <taxon>Papilionoideae</taxon>
        <taxon>50 kb inversion clade</taxon>
        <taxon>NPAAA clade</taxon>
        <taxon>Hologalegina</taxon>
        <taxon>IRL clade</taxon>
        <taxon>Trifolieae</taxon>
        <taxon>Medicago</taxon>
    </lineage>
</organism>
<dbReference type="AlphaFoldDB" id="A0A396J0A2"/>
<accession>A0A396J0A2</accession>
<sequence length="66" mass="7545">MKGMCLTNLNTLGPRTCFLDPNLYLIGTISRGTRFSRMLPLTQNRIAINILHPIYWSTTTKMLTET</sequence>
<dbReference type="Proteomes" id="UP000265566">
    <property type="component" value="Chromosome 2"/>
</dbReference>
<evidence type="ECO:0000313" key="2">
    <source>
        <dbReference type="Proteomes" id="UP000265566"/>
    </source>
</evidence>
<name>A0A396J0A2_MEDTR</name>
<dbReference type="EMBL" id="PSQE01000002">
    <property type="protein sequence ID" value="RHN71449.1"/>
    <property type="molecule type" value="Genomic_DNA"/>
</dbReference>